<gene>
    <name evidence="2" type="ORF">BS50DRAFT_197207</name>
</gene>
<sequence length="169" mass="19030">MLPPIGSDTPNSTFFPLYTCSLYLLLISHVVCMISSCMAWRWSVEVPASLVCGSFFSLQIPLLSSIRRFSSTRARMHTCGIKVPATAGKAWHLNIPNFPNGFFCHHVFFFSHGRPCEWGGILRGGDVEVRGWWFSAYIPRMMPLQASCFAFLLFGEVDGRGWAWVEGDK</sequence>
<evidence type="ECO:0000313" key="2">
    <source>
        <dbReference type="EMBL" id="PSN60730.1"/>
    </source>
</evidence>
<name>A0A2T2N5S2_CORCC</name>
<proteinExistence type="predicted"/>
<dbReference type="EMBL" id="KZ678147">
    <property type="protein sequence ID" value="PSN60730.1"/>
    <property type="molecule type" value="Genomic_DNA"/>
</dbReference>
<feature type="transmembrane region" description="Helical" evidence="1">
    <location>
        <begin position="21"/>
        <end position="42"/>
    </location>
</feature>
<feature type="transmembrane region" description="Helical" evidence="1">
    <location>
        <begin position="48"/>
        <end position="66"/>
    </location>
</feature>
<organism evidence="2 3">
    <name type="scientific">Corynespora cassiicola Philippines</name>
    <dbReference type="NCBI Taxonomy" id="1448308"/>
    <lineage>
        <taxon>Eukaryota</taxon>
        <taxon>Fungi</taxon>
        <taxon>Dikarya</taxon>
        <taxon>Ascomycota</taxon>
        <taxon>Pezizomycotina</taxon>
        <taxon>Dothideomycetes</taxon>
        <taxon>Pleosporomycetidae</taxon>
        <taxon>Pleosporales</taxon>
        <taxon>Corynesporascaceae</taxon>
        <taxon>Corynespora</taxon>
    </lineage>
</organism>
<keyword evidence="3" id="KW-1185">Reference proteome</keyword>
<keyword evidence="1" id="KW-0812">Transmembrane</keyword>
<evidence type="ECO:0000256" key="1">
    <source>
        <dbReference type="SAM" id="Phobius"/>
    </source>
</evidence>
<keyword evidence="1" id="KW-1133">Transmembrane helix</keyword>
<evidence type="ECO:0000313" key="3">
    <source>
        <dbReference type="Proteomes" id="UP000240883"/>
    </source>
</evidence>
<dbReference type="AlphaFoldDB" id="A0A2T2N5S2"/>
<accession>A0A2T2N5S2</accession>
<keyword evidence="1" id="KW-0472">Membrane</keyword>
<reference evidence="2 3" key="1">
    <citation type="journal article" date="2018" name="Front. Microbiol.">
        <title>Genome-Wide Analysis of Corynespora cassiicola Leaf Fall Disease Putative Effectors.</title>
        <authorList>
            <person name="Lopez D."/>
            <person name="Ribeiro S."/>
            <person name="Label P."/>
            <person name="Fumanal B."/>
            <person name="Venisse J.S."/>
            <person name="Kohler A."/>
            <person name="de Oliveira R.R."/>
            <person name="Labutti K."/>
            <person name="Lipzen A."/>
            <person name="Lail K."/>
            <person name="Bauer D."/>
            <person name="Ohm R.A."/>
            <person name="Barry K.W."/>
            <person name="Spatafora J."/>
            <person name="Grigoriev I.V."/>
            <person name="Martin F.M."/>
            <person name="Pujade-Renaud V."/>
        </authorList>
    </citation>
    <scope>NUCLEOTIDE SEQUENCE [LARGE SCALE GENOMIC DNA]</scope>
    <source>
        <strain evidence="2 3">Philippines</strain>
    </source>
</reference>
<dbReference type="Proteomes" id="UP000240883">
    <property type="component" value="Unassembled WGS sequence"/>
</dbReference>
<protein>
    <submittedName>
        <fullName evidence="2">Uncharacterized protein</fullName>
    </submittedName>
</protein>